<evidence type="ECO:0000256" key="9">
    <source>
        <dbReference type="ARBA" id="ARBA00035112"/>
    </source>
</evidence>
<evidence type="ECO:0000313" key="12">
    <source>
        <dbReference type="EMBL" id="KAK3390363.1"/>
    </source>
</evidence>
<evidence type="ECO:0000256" key="7">
    <source>
        <dbReference type="ARBA" id="ARBA00023136"/>
    </source>
</evidence>
<comment type="pathway">
    <text evidence="2">Mycotoxin biosynthesis.</text>
</comment>
<evidence type="ECO:0000256" key="2">
    <source>
        <dbReference type="ARBA" id="ARBA00004685"/>
    </source>
</evidence>
<keyword evidence="5" id="KW-0560">Oxidoreductase</keyword>
<evidence type="ECO:0000256" key="8">
    <source>
        <dbReference type="ARBA" id="ARBA00023180"/>
    </source>
</evidence>
<evidence type="ECO:0000256" key="4">
    <source>
        <dbReference type="ARBA" id="ARBA00022989"/>
    </source>
</evidence>
<comment type="caution">
    <text evidence="12">The sequence shown here is derived from an EMBL/GenBank/DDBJ whole genome shotgun (WGS) entry which is preliminary data.</text>
</comment>
<dbReference type="PANTHER" id="PTHR33365:SF11">
    <property type="entry name" value="TAT PATHWAY SIGNAL SEQUENCE"/>
    <property type="match status" value="1"/>
</dbReference>
<dbReference type="GO" id="GO:0043386">
    <property type="term" value="P:mycotoxin biosynthetic process"/>
    <property type="evidence" value="ECO:0007669"/>
    <property type="project" value="InterPro"/>
</dbReference>
<name>A0AAE0NYY3_9PEZI</name>
<dbReference type="InterPro" id="IPR021765">
    <property type="entry name" value="UstYa-like"/>
</dbReference>
<evidence type="ECO:0000256" key="3">
    <source>
        <dbReference type="ARBA" id="ARBA00022692"/>
    </source>
</evidence>
<comment type="subcellular location">
    <subcellularLocation>
        <location evidence="1">Membrane</location>
        <topology evidence="1">Single-pass membrane protein</topology>
    </subcellularLocation>
</comment>
<sequence length="239" mass="26149">MPSIKRSAYSLLEGGGPAQKRAGHCSSPIWPKLLVLFGGLFVTCLSFALGRVSAGHDISSSIFNIPGLSLKTSPHVFIYNRTFAEKSDAADAAWSVLFPRQAGYFTHPTVAPHRSTFSVYHYLHCLNGIRMGYWAVHDAAVAGQKLNDSSLPMMISPPHVRHCIDLLRQTLMCNADLTVEVKDEKAGGVHGFGETHQCIDWEALGSWTTAHEKRKKGAANSPDSESKVEHEHVHGHHSS</sequence>
<dbReference type="GO" id="GO:0016491">
    <property type="term" value="F:oxidoreductase activity"/>
    <property type="evidence" value="ECO:0007669"/>
    <property type="project" value="UniProtKB-KW"/>
</dbReference>
<dbReference type="GO" id="GO:0016020">
    <property type="term" value="C:membrane"/>
    <property type="evidence" value="ECO:0007669"/>
    <property type="project" value="UniProtKB-SubCell"/>
</dbReference>
<keyword evidence="6" id="KW-0843">Virulence</keyword>
<reference evidence="12" key="2">
    <citation type="submission" date="2023-06" db="EMBL/GenBank/DDBJ databases">
        <authorList>
            <consortium name="Lawrence Berkeley National Laboratory"/>
            <person name="Haridas S."/>
            <person name="Hensen N."/>
            <person name="Bonometti L."/>
            <person name="Westerberg I."/>
            <person name="Brannstrom I.O."/>
            <person name="Guillou S."/>
            <person name="Cros-Aarteil S."/>
            <person name="Calhoun S."/>
            <person name="Kuo A."/>
            <person name="Mondo S."/>
            <person name="Pangilinan J."/>
            <person name="Riley R."/>
            <person name="LaButti K."/>
            <person name="Andreopoulos B."/>
            <person name="Lipzen A."/>
            <person name="Chen C."/>
            <person name="Yanf M."/>
            <person name="Daum C."/>
            <person name="Ng V."/>
            <person name="Clum A."/>
            <person name="Steindorff A."/>
            <person name="Ohm R."/>
            <person name="Martin F."/>
            <person name="Silar P."/>
            <person name="Natvig D."/>
            <person name="Lalanne C."/>
            <person name="Gautier V."/>
            <person name="Ament-velasquez S.L."/>
            <person name="Kruys A."/>
            <person name="Hutchinson M.I."/>
            <person name="Powell A.J."/>
            <person name="Barry K."/>
            <person name="Miller A.N."/>
            <person name="Grigoriev I.V."/>
            <person name="Debuchy R."/>
            <person name="Gladieux P."/>
            <person name="Thoren M.H."/>
            <person name="Johannesson H."/>
        </authorList>
    </citation>
    <scope>NUCLEOTIDE SEQUENCE</scope>
    <source>
        <strain evidence="12">CBS 232.78</strain>
    </source>
</reference>
<dbReference type="Pfam" id="PF11807">
    <property type="entry name" value="UstYa"/>
    <property type="match status" value="1"/>
</dbReference>
<comment type="similarity">
    <text evidence="9">Belongs to the ustYa family.</text>
</comment>
<reference evidence="12" key="1">
    <citation type="journal article" date="2023" name="Mol. Phylogenet. Evol.">
        <title>Genome-scale phylogeny and comparative genomics of the fungal order Sordariales.</title>
        <authorList>
            <person name="Hensen N."/>
            <person name="Bonometti L."/>
            <person name="Westerberg I."/>
            <person name="Brannstrom I.O."/>
            <person name="Guillou S."/>
            <person name="Cros-Aarteil S."/>
            <person name="Calhoun S."/>
            <person name="Haridas S."/>
            <person name="Kuo A."/>
            <person name="Mondo S."/>
            <person name="Pangilinan J."/>
            <person name="Riley R."/>
            <person name="LaButti K."/>
            <person name="Andreopoulos B."/>
            <person name="Lipzen A."/>
            <person name="Chen C."/>
            <person name="Yan M."/>
            <person name="Daum C."/>
            <person name="Ng V."/>
            <person name="Clum A."/>
            <person name="Steindorff A."/>
            <person name="Ohm R.A."/>
            <person name="Martin F."/>
            <person name="Silar P."/>
            <person name="Natvig D.O."/>
            <person name="Lalanne C."/>
            <person name="Gautier V."/>
            <person name="Ament-Velasquez S.L."/>
            <person name="Kruys A."/>
            <person name="Hutchinson M.I."/>
            <person name="Powell A.J."/>
            <person name="Barry K."/>
            <person name="Miller A.N."/>
            <person name="Grigoriev I.V."/>
            <person name="Debuchy R."/>
            <person name="Gladieux P."/>
            <person name="Hiltunen Thoren M."/>
            <person name="Johannesson H."/>
        </authorList>
    </citation>
    <scope>NUCLEOTIDE SEQUENCE</scope>
    <source>
        <strain evidence="12">CBS 232.78</strain>
    </source>
</reference>
<evidence type="ECO:0000256" key="1">
    <source>
        <dbReference type="ARBA" id="ARBA00004167"/>
    </source>
</evidence>
<evidence type="ECO:0000256" key="6">
    <source>
        <dbReference type="ARBA" id="ARBA00023026"/>
    </source>
</evidence>
<keyword evidence="13" id="KW-1185">Reference proteome</keyword>
<accession>A0AAE0NYY3</accession>
<keyword evidence="4 11" id="KW-1133">Transmembrane helix</keyword>
<gene>
    <name evidence="12" type="ORF">B0H63DRAFT_519590</name>
</gene>
<proteinExistence type="inferred from homology"/>
<organism evidence="12 13">
    <name type="scientific">Podospora didyma</name>
    <dbReference type="NCBI Taxonomy" id="330526"/>
    <lineage>
        <taxon>Eukaryota</taxon>
        <taxon>Fungi</taxon>
        <taxon>Dikarya</taxon>
        <taxon>Ascomycota</taxon>
        <taxon>Pezizomycotina</taxon>
        <taxon>Sordariomycetes</taxon>
        <taxon>Sordariomycetidae</taxon>
        <taxon>Sordariales</taxon>
        <taxon>Podosporaceae</taxon>
        <taxon>Podospora</taxon>
    </lineage>
</organism>
<evidence type="ECO:0000256" key="10">
    <source>
        <dbReference type="SAM" id="MobiDB-lite"/>
    </source>
</evidence>
<protein>
    <recommendedName>
        <fullName evidence="14">Oxidase ustYa</fullName>
    </recommendedName>
</protein>
<evidence type="ECO:0000256" key="11">
    <source>
        <dbReference type="SAM" id="Phobius"/>
    </source>
</evidence>
<keyword evidence="8" id="KW-0325">Glycoprotein</keyword>
<dbReference type="PANTHER" id="PTHR33365">
    <property type="entry name" value="YALI0B05434P"/>
    <property type="match status" value="1"/>
</dbReference>
<keyword evidence="7 11" id="KW-0472">Membrane</keyword>
<feature type="region of interest" description="Disordered" evidence="10">
    <location>
        <begin position="210"/>
        <end position="239"/>
    </location>
</feature>
<evidence type="ECO:0000256" key="5">
    <source>
        <dbReference type="ARBA" id="ARBA00023002"/>
    </source>
</evidence>
<dbReference type="AlphaFoldDB" id="A0AAE0NYY3"/>
<dbReference type="EMBL" id="JAULSW010000002">
    <property type="protein sequence ID" value="KAK3390363.1"/>
    <property type="molecule type" value="Genomic_DNA"/>
</dbReference>
<feature type="transmembrane region" description="Helical" evidence="11">
    <location>
        <begin position="29"/>
        <end position="49"/>
    </location>
</feature>
<dbReference type="Proteomes" id="UP001285441">
    <property type="component" value="Unassembled WGS sequence"/>
</dbReference>
<evidence type="ECO:0008006" key="14">
    <source>
        <dbReference type="Google" id="ProtNLM"/>
    </source>
</evidence>
<keyword evidence="3 11" id="KW-0812">Transmembrane</keyword>
<evidence type="ECO:0000313" key="13">
    <source>
        <dbReference type="Proteomes" id="UP001285441"/>
    </source>
</evidence>